<dbReference type="EMBL" id="QGNW01000074">
    <property type="protein sequence ID" value="RVX01667.1"/>
    <property type="molecule type" value="Genomic_DNA"/>
</dbReference>
<dbReference type="AlphaFoldDB" id="A0A438E1Y0"/>
<organism evidence="1 3">
    <name type="scientific">Vitis vinifera</name>
    <name type="common">Grape</name>
    <dbReference type="NCBI Taxonomy" id="29760"/>
    <lineage>
        <taxon>Eukaryota</taxon>
        <taxon>Viridiplantae</taxon>
        <taxon>Streptophyta</taxon>
        <taxon>Embryophyta</taxon>
        <taxon>Tracheophyta</taxon>
        <taxon>Spermatophyta</taxon>
        <taxon>Magnoliopsida</taxon>
        <taxon>eudicotyledons</taxon>
        <taxon>Gunneridae</taxon>
        <taxon>Pentapetalae</taxon>
        <taxon>rosids</taxon>
        <taxon>Vitales</taxon>
        <taxon>Vitaceae</taxon>
        <taxon>Viteae</taxon>
        <taxon>Vitis</taxon>
    </lineage>
</organism>
<protein>
    <submittedName>
        <fullName evidence="1">Putative NADH dehydrogenase [ubiquinone] 1 alpha subcomplex subunit 12</fullName>
    </submittedName>
</protein>
<evidence type="ECO:0000313" key="1">
    <source>
        <dbReference type="EMBL" id="RVW41725.1"/>
    </source>
</evidence>
<proteinExistence type="predicted"/>
<evidence type="ECO:0000313" key="3">
    <source>
        <dbReference type="Proteomes" id="UP000288805"/>
    </source>
</evidence>
<name>A0A438E1Y0_VITVI</name>
<dbReference type="Proteomes" id="UP000288805">
    <property type="component" value="Unassembled WGS sequence"/>
</dbReference>
<evidence type="ECO:0000313" key="2">
    <source>
        <dbReference type="EMBL" id="RVX01667.1"/>
    </source>
</evidence>
<sequence length="39" mass="4365">MASVLKSALQVIRERGLGGFRRMLQEEGYLRCLADGNLL</sequence>
<accession>A0A438E1Y0</accession>
<keyword evidence="1" id="KW-0830">Ubiquinone</keyword>
<reference evidence="1 3" key="1">
    <citation type="journal article" date="2018" name="PLoS Genet.">
        <title>Population sequencing reveals clonal diversity and ancestral inbreeding in the grapevine cultivar Chardonnay.</title>
        <authorList>
            <person name="Roach M.J."/>
            <person name="Johnson D.L."/>
            <person name="Bohlmann J."/>
            <person name="van Vuuren H.J."/>
            <person name="Jones S.J."/>
            <person name="Pretorius I.S."/>
            <person name="Schmidt S.A."/>
            <person name="Borneman A.R."/>
        </authorList>
    </citation>
    <scope>NUCLEOTIDE SEQUENCE [LARGE SCALE GENOMIC DNA]</scope>
    <source>
        <strain evidence="3">cv. Chardonnay</strain>
        <strain evidence="1">I10V1</strain>
        <tissue evidence="1">Leaf</tissue>
    </source>
</reference>
<comment type="caution">
    <text evidence="1">The sequence shown here is derived from an EMBL/GenBank/DDBJ whole genome shotgun (WGS) entry which is preliminary data.</text>
</comment>
<dbReference type="EMBL" id="QGNW01001432">
    <property type="protein sequence ID" value="RVW41725.1"/>
    <property type="molecule type" value="Genomic_DNA"/>
</dbReference>
<gene>
    <name evidence="1" type="primary">VvCHDh000686_5</name>
    <name evidence="2" type="synonym">VvCHDp000761_0</name>
    <name evidence="2" type="ORF">CK203_024417</name>
    <name evidence="1" type="ORF">CK203_082095</name>
</gene>